<dbReference type="InterPro" id="IPR029471">
    <property type="entry name" value="HNH_5"/>
</dbReference>
<evidence type="ECO:0000313" key="3">
    <source>
        <dbReference type="Proteomes" id="UP000249354"/>
    </source>
</evidence>
<keyword evidence="2" id="KW-0540">Nuclease</keyword>
<reference evidence="2 3" key="2">
    <citation type="submission" date="2018-06" db="EMBL/GenBank/DDBJ databases">
        <title>Metagenomic assembly of (sub)arctic Cyanobacteria and their associated microbiome from non-axenic cultures.</title>
        <authorList>
            <person name="Baurain D."/>
        </authorList>
    </citation>
    <scope>NUCLEOTIDE SEQUENCE [LARGE SCALE GENOMIC DNA]</scope>
    <source>
        <strain evidence="2">ULC129bin1</strain>
    </source>
</reference>
<dbReference type="Pfam" id="PF14279">
    <property type="entry name" value="HNH_5"/>
    <property type="match status" value="1"/>
</dbReference>
<evidence type="ECO:0000313" key="2">
    <source>
        <dbReference type="EMBL" id="PZO22656.1"/>
    </source>
</evidence>
<dbReference type="InterPro" id="IPR003615">
    <property type="entry name" value="HNH_nuc"/>
</dbReference>
<name>A0A2W4UML5_9CYAN</name>
<comment type="caution">
    <text evidence="2">The sequence shown here is derived from an EMBL/GenBank/DDBJ whole genome shotgun (WGS) entry which is preliminary data.</text>
</comment>
<dbReference type="EMBL" id="QBMC01000008">
    <property type="protein sequence ID" value="PZO22656.1"/>
    <property type="molecule type" value="Genomic_DNA"/>
</dbReference>
<dbReference type="PANTHER" id="PTHR33877:SF2">
    <property type="entry name" value="OS07G0170200 PROTEIN"/>
    <property type="match status" value="1"/>
</dbReference>
<organism evidence="2 3">
    <name type="scientific">Leptolyngbya foveolarum</name>
    <dbReference type="NCBI Taxonomy" id="47253"/>
    <lineage>
        <taxon>Bacteria</taxon>
        <taxon>Bacillati</taxon>
        <taxon>Cyanobacteriota</taxon>
        <taxon>Cyanophyceae</taxon>
        <taxon>Leptolyngbyales</taxon>
        <taxon>Leptolyngbyaceae</taxon>
        <taxon>Leptolyngbya group</taxon>
        <taxon>Leptolyngbya</taxon>
    </lineage>
</organism>
<dbReference type="PANTHER" id="PTHR33877">
    <property type="entry name" value="SLL1193 PROTEIN"/>
    <property type="match status" value="1"/>
</dbReference>
<sequence length="79" mass="8776">MKPQKTQRICIPAAARAYVFERDHHKCQRCGAAKNLTIDHIIPLALGGSNDLSNFHTLCQSCNSSKGNRLDAAFQRHSL</sequence>
<proteinExistence type="predicted"/>
<dbReference type="CDD" id="cd00085">
    <property type="entry name" value="HNHc"/>
    <property type="match status" value="1"/>
</dbReference>
<accession>A0A2W4UML5</accession>
<dbReference type="GO" id="GO:0004519">
    <property type="term" value="F:endonuclease activity"/>
    <property type="evidence" value="ECO:0007669"/>
    <property type="project" value="UniProtKB-KW"/>
</dbReference>
<reference evidence="3" key="1">
    <citation type="submission" date="2018-04" db="EMBL/GenBank/DDBJ databases">
        <authorList>
            <person name="Cornet L."/>
        </authorList>
    </citation>
    <scope>NUCLEOTIDE SEQUENCE [LARGE SCALE GENOMIC DNA]</scope>
</reference>
<keyword evidence="2" id="KW-0255">Endonuclease</keyword>
<dbReference type="AlphaFoldDB" id="A0A2W4UML5"/>
<dbReference type="SMART" id="SM00507">
    <property type="entry name" value="HNHc"/>
    <property type="match status" value="1"/>
</dbReference>
<dbReference type="Proteomes" id="UP000249354">
    <property type="component" value="Unassembled WGS sequence"/>
</dbReference>
<gene>
    <name evidence="2" type="ORF">DCF25_02510</name>
</gene>
<evidence type="ECO:0000259" key="1">
    <source>
        <dbReference type="SMART" id="SM00507"/>
    </source>
</evidence>
<keyword evidence="2" id="KW-0378">Hydrolase</keyword>
<dbReference type="Gene3D" id="1.10.30.50">
    <property type="match status" value="1"/>
</dbReference>
<feature type="domain" description="HNH nuclease" evidence="1">
    <location>
        <begin position="14"/>
        <end position="64"/>
    </location>
</feature>
<dbReference type="InterPro" id="IPR052892">
    <property type="entry name" value="NA-targeting_endonuclease"/>
</dbReference>
<protein>
    <submittedName>
        <fullName evidence="2">HNH endonuclease</fullName>
    </submittedName>
</protein>